<dbReference type="InterPro" id="IPR002083">
    <property type="entry name" value="MATH/TRAF_dom"/>
</dbReference>
<dbReference type="Proteomes" id="UP001140206">
    <property type="component" value="Chromosome 2"/>
</dbReference>
<dbReference type="PROSITE" id="PS50144">
    <property type="entry name" value="MATH"/>
    <property type="match status" value="1"/>
</dbReference>
<organism evidence="5 6">
    <name type="scientific">Rhynchospora pubera</name>
    <dbReference type="NCBI Taxonomy" id="906938"/>
    <lineage>
        <taxon>Eukaryota</taxon>
        <taxon>Viridiplantae</taxon>
        <taxon>Streptophyta</taxon>
        <taxon>Embryophyta</taxon>
        <taxon>Tracheophyta</taxon>
        <taxon>Spermatophyta</taxon>
        <taxon>Magnoliopsida</taxon>
        <taxon>Liliopsida</taxon>
        <taxon>Poales</taxon>
        <taxon>Cyperaceae</taxon>
        <taxon>Cyperoideae</taxon>
        <taxon>Rhynchosporeae</taxon>
        <taxon>Rhynchospora</taxon>
    </lineage>
</organism>
<dbReference type="Gene3D" id="2.60.210.10">
    <property type="entry name" value="Apoptosis, Tumor Necrosis Factor Receptor Associated Protein 2, Chain A"/>
    <property type="match status" value="1"/>
</dbReference>
<dbReference type="Gene3D" id="3.30.710.10">
    <property type="entry name" value="Potassium Channel Kv1.1, Chain A"/>
    <property type="match status" value="1"/>
</dbReference>
<dbReference type="AlphaFoldDB" id="A0AAV8GA77"/>
<dbReference type="GO" id="GO:0016567">
    <property type="term" value="P:protein ubiquitination"/>
    <property type="evidence" value="ECO:0007669"/>
    <property type="project" value="InterPro"/>
</dbReference>
<dbReference type="SMART" id="SM00225">
    <property type="entry name" value="BTB"/>
    <property type="match status" value="1"/>
</dbReference>
<dbReference type="InterPro" id="IPR008974">
    <property type="entry name" value="TRAF-like"/>
</dbReference>
<evidence type="ECO:0000259" key="3">
    <source>
        <dbReference type="PROSITE" id="PS50097"/>
    </source>
</evidence>
<reference evidence="5" key="1">
    <citation type="submission" date="2022-08" db="EMBL/GenBank/DDBJ databases">
        <authorList>
            <person name="Marques A."/>
        </authorList>
    </citation>
    <scope>NUCLEOTIDE SEQUENCE</scope>
    <source>
        <strain evidence="5">RhyPub2mFocal</strain>
        <tissue evidence="5">Leaves</tissue>
    </source>
</reference>
<evidence type="ECO:0000259" key="4">
    <source>
        <dbReference type="PROSITE" id="PS50144"/>
    </source>
</evidence>
<dbReference type="CDD" id="cd18280">
    <property type="entry name" value="BTB_POZ_BPM_plant"/>
    <property type="match status" value="1"/>
</dbReference>
<dbReference type="Pfam" id="PF00651">
    <property type="entry name" value="BTB"/>
    <property type="match status" value="1"/>
</dbReference>
<dbReference type="PANTHER" id="PTHR26379:SF180">
    <property type="entry name" value="TRAF TRANSCRIPTION FACTOR"/>
    <property type="match status" value="1"/>
</dbReference>
<evidence type="ECO:0000313" key="6">
    <source>
        <dbReference type="Proteomes" id="UP001140206"/>
    </source>
</evidence>
<dbReference type="EMBL" id="JAMFTS010000002">
    <property type="protein sequence ID" value="KAJ4800231.1"/>
    <property type="molecule type" value="Genomic_DNA"/>
</dbReference>
<comment type="pathway">
    <text evidence="1">Protein modification; protein ubiquitination.</text>
</comment>
<dbReference type="Gene3D" id="1.25.40.420">
    <property type="match status" value="1"/>
</dbReference>
<comment type="similarity">
    <text evidence="2">Belongs to the Tdpoz family.</text>
</comment>
<dbReference type="PANTHER" id="PTHR26379">
    <property type="entry name" value="BTB/POZ AND MATH DOMAIN-CONTAINING PROTEIN 1"/>
    <property type="match status" value="1"/>
</dbReference>
<accession>A0AAV8GA77</accession>
<feature type="domain" description="BTB" evidence="3">
    <location>
        <begin position="232"/>
        <end position="299"/>
    </location>
</feature>
<protein>
    <submittedName>
        <fullName evidence="5">BTB/POZ and MATH domain-containing protein 2</fullName>
    </submittedName>
</protein>
<keyword evidence="6" id="KW-1185">Reference proteome</keyword>
<dbReference type="Pfam" id="PF24570">
    <property type="entry name" value="BACK_BPM_SPOP"/>
    <property type="match status" value="1"/>
</dbReference>
<evidence type="ECO:0000256" key="2">
    <source>
        <dbReference type="ARBA" id="ARBA00010846"/>
    </source>
</evidence>
<dbReference type="PROSITE" id="PS50097">
    <property type="entry name" value="BTB"/>
    <property type="match status" value="1"/>
</dbReference>
<dbReference type="InterPro" id="IPR000210">
    <property type="entry name" value="BTB/POZ_dom"/>
</dbReference>
<comment type="caution">
    <text evidence="5">The sequence shown here is derived from an EMBL/GenBank/DDBJ whole genome shotgun (WGS) entry which is preliminary data.</text>
</comment>
<dbReference type="Pfam" id="PF22486">
    <property type="entry name" value="MATH_2"/>
    <property type="match status" value="1"/>
</dbReference>
<proteinExistence type="inferred from homology"/>
<evidence type="ECO:0000256" key="1">
    <source>
        <dbReference type="ARBA" id="ARBA00004906"/>
    </source>
</evidence>
<dbReference type="SUPFAM" id="SSF49599">
    <property type="entry name" value="TRAF domain-like"/>
    <property type="match status" value="1"/>
</dbReference>
<dbReference type="InterPro" id="IPR045005">
    <property type="entry name" value="BPM1-6"/>
</dbReference>
<dbReference type="CDD" id="cd00121">
    <property type="entry name" value="MATH"/>
    <property type="match status" value="1"/>
</dbReference>
<dbReference type="InterPro" id="IPR011333">
    <property type="entry name" value="SKP1/BTB/POZ_sf"/>
</dbReference>
<feature type="domain" description="MATH" evidence="4">
    <location>
        <begin position="67"/>
        <end position="197"/>
    </location>
</feature>
<evidence type="ECO:0000313" key="5">
    <source>
        <dbReference type="EMBL" id="KAJ4800231.1"/>
    </source>
</evidence>
<sequence length="398" mass="44702">MDLSKLLLIFQGSFFLEIYPFIIVGKRGAHFHGMSNKENEPYSRLLLWHTMSDPAKMASVCRMEMFSVVYHVNIIGYSLAKDFGSTCIEAGKFDLAGHTWALCYQPSVIERDVRYNLKPECLNFSLVLVTQPEVPIAVSFELSLLNQDGKTSLEATKSLQKVFTEKGSLGFANFMEISKLVASEYLRNDSLLVQCSLQVKKPSCTEKTKKIVAPPPDLNQHLGCLLESKEGADVSFHLSEETFVAHKAVLAARSPVFRAQFFGSMMESKTDSIKIEEMEPEVFKTMLHFIYMEKLPPGDDISFEMAQHLLVAADRYRLERLKVICAEKLCAGIDAKTAAATLAFAVRHGCRLLKDFCVDFVASREMLDAVMASDGFEHLMSSCPTVLKEILEKVKRTF</sequence>
<dbReference type="SUPFAM" id="SSF54695">
    <property type="entry name" value="POZ domain"/>
    <property type="match status" value="1"/>
</dbReference>
<name>A0AAV8GA77_9POAL</name>
<gene>
    <name evidence="5" type="ORF">LUZ62_051477</name>
</gene>
<dbReference type="InterPro" id="IPR056423">
    <property type="entry name" value="BACK_BPM_SPOP"/>
</dbReference>